<dbReference type="InterPro" id="IPR007863">
    <property type="entry name" value="Peptidase_M16_C"/>
</dbReference>
<keyword evidence="2" id="KW-0732">Signal</keyword>
<feature type="chain" id="PRO_5047157253" evidence="2">
    <location>
        <begin position="21"/>
        <end position="684"/>
    </location>
</feature>
<protein>
    <submittedName>
        <fullName evidence="5">Insulinase family protein</fullName>
    </submittedName>
</protein>
<dbReference type="Proteomes" id="UP001491088">
    <property type="component" value="Chromosome"/>
</dbReference>
<gene>
    <name evidence="5" type="ORF">WG950_08130</name>
</gene>
<evidence type="ECO:0000259" key="3">
    <source>
        <dbReference type="Pfam" id="PF00675"/>
    </source>
</evidence>
<evidence type="ECO:0000313" key="6">
    <source>
        <dbReference type="Proteomes" id="UP001491088"/>
    </source>
</evidence>
<name>A0ABZ2TMY4_9FLAO</name>
<dbReference type="Pfam" id="PF00675">
    <property type="entry name" value="Peptidase_M16"/>
    <property type="match status" value="1"/>
</dbReference>
<keyword evidence="6" id="KW-1185">Reference proteome</keyword>
<evidence type="ECO:0000259" key="4">
    <source>
        <dbReference type="Pfam" id="PF05193"/>
    </source>
</evidence>
<feature type="domain" description="Peptidase M16 N-terminal" evidence="3">
    <location>
        <begin position="78"/>
        <end position="168"/>
    </location>
</feature>
<dbReference type="Pfam" id="PF05193">
    <property type="entry name" value="Peptidase_M16_C"/>
    <property type="match status" value="1"/>
</dbReference>
<evidence type="ECO:0000256" key="2">
    <source>
        <dbReference type="SAM" id="SignalP"/>
    </source>
</evidence>
<comment type="similarity">
    <text evidence="1">Belongs to the peptidase M16 family.</text>
</comment>
<dbReference type="PANTHER" id="PTHR11851">
    <property type="entry name" value="METALLOPROTEASE"/>
    <property type="match status" value="1"/>
</dbReference>
<evidence type="ECO:0000313" key="5">
    <source>
        <dbReference type="EMBL" id="WYW54495.1"/>
    </source>
</evidence>
<evidence type="ECO:0000256" key="1">
    <source>
        <dbReference type="ARBA" id="ARBA00007261"/>
    </source>
</evidence>
<dbReference type="RefSeq" id="WP_340931548.1">
    <property type="nucleotide sequence ID" value="NZ_CP150496.1"/>
</dbReference>
<dbReference type="InterPro" id="IPR011765">
    <property type="entry name" value="Pept_M16_N"/>
</dbReference>
<proteinExistence type="inferred from homology"/>
<organism evidence="5 6">
    <name type="scientific">Polaribacter marinaquae</name>
    <dbReference type="NCBI Taxonomy" id="1642819"/>
    <lineage>
        <taxon>Bacteria</taxon>
        <taxon>Pseudomonadati</taxon>
        <taxon>Bacteroidota</taxon>
        <taxon>Flavobacteriia</taxon>
        <taxon>Flavobacteriales</taxon>
        <taxon>Flavobacteriaceae</taxon>
    </lineage>
</organism>
<dbReference type="Gene3D" id="3.30.830.10">
    <property type="entry name" value="Metalloenzyme, LuxS/M16 peptidase-like"/>
    <property type="match status" value="2"/>
</dbReference>
<dbReference type="InterPro" id="IPR011249">
    <property type="entry name" value="Metalloenz_LuxS/M16"/>
</dbReference>
<dbReference type="SUPFAM" id="SSF63411">
    <property type="entry name" value="LuxS/MPP-like metallohydrolase"/>
    <property type="match status" value="2"/>
</dbReference>
<accession>A0ABZ2TMY4</accession>
<sequence length="684" mass="75029">MKTKILSIIAVITMSFATNAQIDRSKMPTPGPDPVVKLGSAEKFSLNNGLTVIMVENHKLPRVSATLRIDNKPYLEGNISGVSGMMGSLLGRGTTNITKDDFNEKVDFLGASVSYYSTGASARSLKKYFPEVLGLMADGVKNSTFSQEEFDKEKEVTLENLKSTEKNVPAIAGRVQNILVYGKNHPYGEFTSKETVNAITLEDVKNNYNTYYKPNNAYLIIVGDINPKETKKLVKDLFEGWQKGEIPTSTYPAPKNLPTSAISFVNMPNAKQSEISVINTTDLTLGDKDYYAALLANKILGGGGSARLFNNLREDKAYTYGSYSGISQSRENNTATFRATASVRNMVTDSAIVEIKKEINKIRYQKVTEKELQDAKEEYIGGFVMDVQKPATAASYALNIALYDLPEDFYANYIKNINSVTVDDVQNAAIKYFRGDKARIMVTGRGIDVLKNLEKTDYVISYFDKEGNPTEKPEMTMPIPEGMTAETVVNKYLDAIGGKDKVMAVKTTMIVSNATIQGTPLVMTMKAAAPNKSSQEIAVMGNVMQKTVFNGATGYSSARGQKKDMTAEQITKAKSGNALFSDLAYSAGKLLRIEPLDGKNAYVLGFNDKEVFYDATTGLKVKEITTTKTPDGKEVKTPTVYSDYKEVNGVKFPHAIGIKSGPMNLDFVVKEIKINEGVSDADFN</sequence>
<dbReference type="InterPro" id="IPR050361">
    <property type="entry name" value="MPP/UQCRC_Complex"/>
</dbReference>
<reference evidence="5 6" key="1">
    <citation type="submission" date="2024-03" db="EMBL/GenBank/DDBJ databases">
        <authorList>
            <person name="Cao K."/>
        </authorList>
    </citation>
    <scope>NUCLEOTIDE SEQUENCE [LARGE SCALE GENOMIC DNA]</scope>
    <source>
        <strain evidence="5 6">MCCC 1K00696</strain>
    </source>
</reference>
<feature type="domain" description="Peptidase M16 C-terminal" evidence="4">
    <location>
        <begin position="199"/>
        <end position="378"/>
    </location>
</feature>
<dbReference type="PANTHER" id="PTHR11851:SF49">
    <property type="entry name" value="MITOCHONDRIAL-PROCESSING PEPTIDASE SUBUNIT ALPHA"/>
    <property type="match status" value="1"/>
</dbReference>
<feature type="signal peptide" evidence="2">
    <location>
        <begin position="1"/>
        <end position="20"/>
    </location>
</feature>
<dbReference type="EMBL" id="CP150496">
    <property type="protein sequence ID" value="WYW54495.1"/>
    <property type="molecule type" value="Genomic_DNA"/>
</dbReference>